<dbReference type="OrthoDB" id="187139at2759"/>
<keyword evidence="5 9" id="KW-0378">Hydrolase</keyword>
<keyword evidence="4" id="KW-0964">Secreted</keyword>
<dbReference type="InterPro" id="IPR011050">
    <property type="entry name" value="Pectin_lyase_fold/virulence"/>
</dbReference>
<dbReference type="InterPro" id="IPR000743">
    <property type="entry name" value="Glyco_hydro_28"/>
</dbReference>
<dbReference type="GO" id="GO:0004650">
    <property type="term" value="F:polygalacturonase activity"/>
    <property type="evidence" value="ECO:0007669"/>
    <property type="project" value="InterPro"/>
</dbReference>
<dbReference type="InterPro" id="IPR012334">
    <property type="entry name" value="Pectin_lyas_fold"/>
</dbReference>
<evidence type="ECO:0000256" key="6">
    <source>
        <dbReference type="ARBA" id="ARBA00023295"/>
    </source>
</evidence>
<dbReference type="InterPro" id="IPR006626">
    <property type="entry name" value="PbH1"/>
</dbReference>
<evidence type="ECO:0000313" key="12">
    <source>
        <dbReference type="Proteomes" id="UP000516437"/>
    </source>
</evidence>
<comment type="similarity">
    <text evidence="2 9">Belongs to the glycosyl hydrolase 28 family.</text>
</comment>
<evidence type="ECO:0000256" key="5">
    <source>
        <dbReference type="ARBA" id="ARBA00022801"/>
    </source>
</evidence>
<keyword evidence="10" id="KW-0732">Signal</keyword>
<reference evidence="11 12" key="1">
    <citation type="journal article" date="2019" name="Plant Biotechnol. J.">
        <title>The red bayberry genome and genetic basis of sex determination.</title>
        <authorList>
            <person name="Jia H.M."/>
            <person name="Jia H.J."/>
            <person name="Cai Q.L."/>
            <person name="Wang Y."/>
            <person name="Zhao H.B."/>
            <person name="Yang W.F."/>
            <person name="Wang G.Y."/>
            <person name="Li Y.H."/>
            <person name="Zhan D.L."/>
            <person name="Shen Y.T."/>
            <person name="Niu Q.F."/>
            <person name="Chang L."/>
            <person name="Qiu J."/>
            <person name="Zhao L."/>
            <person name="Xie H.B."/>
            <person name="Fu W.Y."/>
            <person name="Jin J."/>
            <person name="Li X.W."/>
            <person name="Jiao Y."/>
            <person name="Zhou C.C."/>
            <person name="Tu T."/>
            <person name="Chai C.Y."/>
            <person name="Gao J.L."/>
            <person name="Fan L.J."/>
            <person name="van de Weg E."/>
            <person name="Wang J.Y."/>
            <person name="Gao Z.S."/>
        </authorList>
    </citation>
    <scope>NUCLEOTIDE SEQUENCE [LARGE SCALE GENOMIC DNA]</scope>
    <source>
        <tissue evidence="11">Leaves</tissue>
    </source>
</reference>
<evidence type="ECO:0000256" key="8">
    <source>
        <dbReference type="PROSITE-ProRule" id="PRU10052"/>
    </source>
</evidence>
<dbReference type="PROSITE" id="PS00502">
    <property type="entry name" value="POLYGALACTURONASE"/>
    <property type="match status" value="1"/>
</dbReference>
<keyword evidence="7" id="KW-0961">Cell wall biogenesis/degradation</keyword>
<dbReference type="Proteomes" id="UP000516437">
    <property type="component" value="Chromosome 3"/>
</dbReference>
<gene>
    <name evidence="11" type="ORF">CJ030_MR3G026057</name>
</gene>
<evidence type="ECO:0000256" key="4">
    <source>
        <dbReference type="ARBA" id="ARBA00022525"/>
    </source>
</evidence>
<dbReference type="EMBL" id="RXIC02000021">
    <property type="protein sequence ID" value="KAB1218177.1"/>
    <property type="molecule type" value="Genomic_DNA"/>
</dbReference>
<keyword evidence="3" id="KW-0134">Cell wall</keyword>
<evidence type="ECO:0000256" key="3">
    <source>
        <dbReference type="ARBA" id="ARBA00022512"/>
    </source>
</evidence>
<feature type="active site" evidence="8">
    <location>
        <position position="240"/>
    </location>
</feature>
<comment type="caution">
    <text evidence="11">The sequence shown here is derived from an EMBL/GenBank/DDBJ whole genome shotgun (WGS) entry which is preliminary data.</text>
</comment>
<proteinExistence type="inferred from homology"/>
<keyword evidence="12" id="KW-1185">Reference proteome</keyword>
<dbReference type="Gene3D" id="2.160.20.10">
    <property type="entry name" value="Single-stranded right-handed beta-helix, Pectin lyase-like"/>
    <property type="match status" value="1"/>
</dbReference>
<evidence type="ECO:0000256" key="1">
    <source>
        <dbReference type="ARBA" id="ARBA00004191"/>
    </source>
</evidence>
<feature type="signal peptide" evidence="10">
    <location>
        <begin position="1"/>
        <end position="26"/>
    </location>
</feature>
<evidence type="ECO:0000256" key="2">
    <source>
        <dbReference type="ARBA" id="ARBA00008834"/>
    </source>
</evidence>
<dbReference type="SUPFAM" id="SSF51126">
    <property type="entry name" value="Pectin lyase-like"/>
    <property type="match status" value="1"/>
</dbReference>
<dbReference type="SMART" id="SM00710">
    <property type="entry name" value="PbH1"/>
    <property type="match status" value="5"/>
</dbReference>
<dbReference type="GO" id="GO:0005975">
    <property type="term" value="P:carbohydrate metabolic process"/>
    <property type="evidence" value="ECO:0007669"/>
    <property type="project" value="InterPro"/>
</dbReference>
<dbReference type="PANTHER" id="PTHR31375">
    <property type="match status" value="1"/>
</dbReference>
<dbReference type="FunFam" id="2.160.20.10:FF:000016">
    <property type="entry name" value="Polygalacturonase 7"/>
    <property type="match status" value="1"/>
</dbReference>
<name>A0A6A1W227_9ROSI</name>
<feature type="chain" id="PRO_5025673759" evidence="10">
    <location>
        <begin position="27"/>
        <end position="391"/>
    </location>
</feature>
<protein>
    <submittedName>
        <fullName evidence="11">Polygalacturonase</fullName>
    </submittedName>
</protein>
<accession>A0A6A1W227</accession>
<sequence length="391" mass="42006">MSNLSMSNCLQLALLFVSFFIQPLHADYNVISFGAKPDGNTDATQAFLKAWALACDSVTATTIYIPKGRFLLRETVFRGPCKNKITFQIDGTLVAPLDFRALGNSGYWILFIKVNGIAVYGGRLDARGAGFWDCRRSGKSCLVGATSITFNWANDIRISGLTSIDSQMSHLAINRCNNVLVQNVKLIAPDQSPNTDGIHVQISTGVTITGSTMETGDDCISIGPGTKNLWMANIRCGPGHGVSIGSLGKEANEPGVENVTLTNSVFTGSDNGVRIKSWARPSNGFVQNILFQSIVMRNVKNPIIIDQNYCPNNKGCPRQSSGVTISRVTYRNIQGTSATPKAVSFDCSPTNPCRGIRLQDIKLTYANIAATSSCKNIGGTSSGVLMPKSCL</sequence>
<keyword evidence="6 9" id="KW-0326">Glycosidase</keyword>
<organism evidence="11 12">
    <name type="scientific">Morella rubra</name>
    <name type="common">Chinese bayberry</name>
    <dbReference type="NCBI Taxonomy" id="262757"/>
    <lineage>
        <taxon>Eukaryota</taxon>
        <taxon>Viridiplantae</taxon>
        <taxon>Streptophyta</taxon>
        <taxon>Embryophyta</taxon>
        <taxon>Tracheophyta</taxon>
        <taxon>Spermatophyta</taxon>
        <taxon>Magnoliopsida</taxon>
        <taxon>eudicotyledons</taxon>
        <taxon>Gunneridae</taxon>
        <taxon>Pentapetalae</taxon>
        <taxon>rosids</taxon>
        <taxon>fabids</taxon>
        <taxon>Fagales</taxon>
        <taxon>Myricaceae</taxon>
        <taxon>Morella</taxon>
    </lineage>
</organism>
<dbReference type="Pfam" id="PF00295">
    <property type="entry name" value="Glyco_hydro_28"/>
    <property type="match status" value="1"/>
</dbReference>
<dbReference type="AlphaFoldDB" id="A0A6A1W227"/>
<evidence type="ECO:0000313" key="11">
    <source>
        <dbReference type="EMBL" id="KAB1218177.1"/>
    </source>
</evidence>
<evidence type="ECO:0000256" key="10">
    <source>
        <dbReference type="SAM" id="SignalP"/>
    </source>
</evidence>
<evidence type="ECO:0000256" key="9">
    <source>
        <dbReference type="RuleBase" id="RU361169"/>
    </source>
</evidence>
<comment type="subcellular location">
    <subcellularLocation>
        <location evidence="1">Secreted</location>
        <location evidence="1">Cell wall</location>
    </subcellularLocation>
</comment>
<dbReference type="GO" id="GO:0071555">
    <property type="term" value="P:cell wall organization"/>
    <property type="evidence" value="ECO:0007669"/>
    <property type="project" value="UniProtKB-KW"/>
</dbReference>
<evidence type="ECO:0000256" key="7">
    <source>
        <dbReference type="ARBA" id="ARBA00023316"/>
    </source>
</evidence>